<dbReference type="InterPro" id="IPR011701">
    <property type="entry name" value="MFS"/>
</dbReference>
<reference evidence="8" key="1">
    <citation type="submission" date="2015-08" db="EMBL/GenBank/DDBJ databases">
        <title>Fjat-14210 dsm16467.</title>
        <authorList>
            <person name="Liu B."/>
            <person name="Wang J."/>
            <person name="Zhu Y."/>
            <person name="Liu G."/>
            <person name="Chen Q."/>
            <person name="Chen Z."/>
            <person name="Lan J."/>
            <person name="Che J."/>
            <person name="Ge C."/>
            <person name="Shi H."/>
            <person name="Pan Z."/>
            <person name="Liu X."/>
        </authorList>
    </citation>
    <scope>NUCLEOTIDE SEQUENCE [LARGE SCALE GENOMIC DNA]</scope>
    <source>
        <strain evidence="8">DSM 16467</strain>
    </source>
</reference>
<keyword evidence="5" id="KW-0472">Membrane</keyword>
<gene>
    <name evidence="7" type="ORF">AMD01_10140</name>
</gene>
<dbReference type="AlphaFoldDB" id="A0A0M0L712"/>
<organism evidence="7 8">
    <name type="scientific">Priestia koreensis</name>
    <dbReference type="NCBI Taxonomy" id="284581"/>
    <lineage>
        <taxon>Bacteria</taxon>
        <taxon>Bacillati</taxon>
        <taxon>Bacillota</taxon>
        <taxon>Bacilli</taxon>
        <taxon>Bacillales</taxon>
        <taxon>Bacillaceae</taxon>
        <taxon>Priestia</taxon>
    </lineage>
</organism>
<dbReference type="PANTHER" id="PTHR23523:SF2">
    <property type="entry name" value="2-NITROIMIDAZOLE TRANSPORTER"/>
    <property type="match status" value="1"/>
</dbReference>
<keyword evidence="2" id="KW-0813">Transport</keyword>
<proteinExistence type="predicted"/>
<feature type="domain" description="Major facilitator superfamily (MFS) profile" evidence="6">
    <location>
        <begin position="6"/>
        <end position="388"/>
    </location>
</feature>
<dbReference type="InterPro" id="IPR020846">
    <property type="entry name" value="MFS_dom"/>
</dbReference>
<dbReference type="Proteomes" id="UP000037558">
    <property type="component" value="Unassembled WGS sequence"/>
</dbReference>
<dbReference type="SUPFAM" id="SSF103473">
    <property type="entry name" value="MFS general substrate transporter"/>
    <property type="match status" value="1"/>
</dbReference>
<accession>A0A0M0L712</accession>
<dbReference type="CDD" id="cd17339">
    <property type="entry name" value="MFS_NIMT_CynX_like"/>
    <property type="match status" value="1"/>
</dbReference>
<dbReference type="GO" id="GO:0022857">
    <property type="term" value="F:transmembrane transporter activity"/>
    <property type="evidence" value="ECO:0007669"/>
    <property type="project" value="InterPro"/>
</dbReference>
<sequence length="391" mass="41210">MAPKAGTWLLILGIIFIAMNLRAPITSVGPLVGLIRDNLHISNTLAGTITTVPLLAFALVSPFAPRLAKRFGMEAVLFVSLLVLTVGVILRSLSGTLTLFVGTVMLGLAIAIGNVLLPSIIKKEFPHKIGLMTGVYSVAMNLCAAVASGLSVPLASNLGWGWIGALGYWVVISFVSILVWMPQMRKRVKPQIVKKSVKSEGNLLRSGLAWQVTFFMGLQSLIFYTIVAWLPEILIEQGLSSSAAGWTLSLLQFAVLPVTFLIPVFAGKMKSQSGLAAASGGLFVIAILGLLYGSTSLTVLWVILLGVAGGSAFSLSMMFFGMRTTTAGEAASLSGMAQSIGYLLAAVGPTLFGLLHDTTHSWTAPLYMLVVASALILLCGIGAGRNKTIES</sequence>
<evidence type="ECO:0000256" key="2">
    <source>
        <dbReference type="ARBA" id="ARBA00022448"/>
    </source>
</evidence>
<dbReference type="PATRIC" id="fig|284581.3.peg.2114"/>
<dbReference type="EMBL" id="LILC01000013">
    <property type="protein sequence ID" value="KOO46662.1"/>
    <property type="molecule type" value="Genomic_DNA"/>
</dbReference>
<name>A0A0M0L712_9BACI</name>
<comment type="caution">
    <text evidence="7">The sequence shown here is derived from an EMBL/GenBank/DDBJ whole genome shotgun (WGS) entry which is preliminary data.</text>
</comment>
<keyword evidence="3" id="KW-0812">Transmembrane</keyword>
<dbReference type="PANTHER" id="PTHR23523">
    <property type="match status" value="1"/>
</dbReference>
<dbReference type="InterPro" id="IPR036259">
    <property type="entry name" value="MFS_trans_sf"/>
</dbReference>
<protein>
    <submittedName>
        <fullName evidence="7">Transporter</fullName>
    </submittedName>
</protein>
<evidence type="ECO:0000313" key="7">
    <source>
        <dbReference type="EMBL" id="KOO46662.1"/>
    </source>
</evidence>
<dbReference type="InterPro" id="IPR052524">
    <property type="entry name" value="MFS_Cyanate_Porter"/>
</dbReference>
<dbReference type="STRING" id="284581.AMD01_10140"/>
<keyword evidence="8" id="KW-1185">Reference proteome</keyword>
<evidence type="ECO:0000256" key="4">
    <source>
        <dbReference type="ARBA" id="ARBA00022989"/>
    </source>
</evidence>
<evidence type="ECO:0000256" key="5">
    <source>
        <dbReference type="ARBA" id="ARBA00023136"/>
    </source>
</evidence>
<evidence type="ECO:0000313" key="8">
    <source>
        <dbReference type="Proteomes" id="UP000037558"/>
    </source>
</evidence>
<comment type="subcellular location">
    <subcellularLocation>
        <location evidence="1">Cell membrane</location>
        <topology evidence="1">Multi-pass membrane protein</topology>
    </subcellularLocation>
</comment>
<evidence type="ECO:0000259" key="6">
    <source>
        <dbReference type="PROSITE" id="PS50850"/>
    </source>
</evidence>
<keyword evidence="4" id="KW-1133">Transmembrane helix</keyword>
<dbReference type="Pfam" id="PF07690">
    <property type="entry name" value="MFS_1"/>
    <property type="match status" value="1"/>
</dbReference>
<dbReference type="GO" id="GO:0005886">
    <property type="term" value="C:plasma membrane"/>
    <property type="evidence" value="ECO:0007669"/>
    <property type="project" value="UniProtKB-SubCell"/>
</dbReference>
<dbReference type="PROSITE" id="PS50850">
    <property type="entry name" value="MFS"/>
    <property type="match status" value="1"/>
</dbReference>
<evidence type="ECO:0000256" key="3">
    <source>
        <dbReference type="ARBA" id="ARBA00022692"/>
    </source>
</evidence>
<dbReference type="Gene3D" id="1.20.1250.20">
    <property type="entry name" value="MFS general substrate transporter like domains"/>
    <property type="match status" value="1"/>
</dbReference>
<evidence type="ECO:0000256" key="1">
    <source>
        <dbReference type="ARBA" id="ARBA00004651"/>
    </source>
</evidence>